<proteinExistence type="predicted"/>
<dbReference type="Proteomes" id="UP001178507">
    <property type="component" value="Unassembled WGS sequence"/>
</dbReference>
<keyword evidence="2" id="KW-1185">Reference proteome</keyword>
<protein>
    <recommendedName>
        <fullName evidence="3">Ankyrin repeat protein</fullName>
    </recommendedName>
</protein>
<accession>A0AA36IAK5</accession>
<dbReference type="EMBL" id="CAUJNA010000935">
    <property type="protein sequence ID" value="CAJ1382714.1"/>
    <property type="molecule type" value="Genomic_DNA"/>
</dbReference>
<reference evidence="1" key="1">
    <citation type="submission" date="2023-08" db="EMBL/GenBank/DDBJ databases">
        <authorList>
            <person name="Chen Y."/>
            <person name="Shah S."/>
            <person name="Dougan E. K."/>
            <person name="Thang M."/>
            <person name="Chan C."/>
        </authorList>
    </citation>
    <scope>NUCLEOTIDE SEQUENCE</scope>
</reference>
<evidence type="ECO:0000313" key="2">
    <source>
        <dbReference type="Proteomes" id="UP001178507"/>
    </source>
</evidence>
<organism evidence="1 2">
    <name type="scientific">Effrenium voratum</name>
    <dbReference type="NCBI Taxonomy" id="2562239"/>
    <lineage>
        <taxon>Eukaryota</taxon>
        <taxon>Sar</taxon>
        <taxon>Alveolata</taxon>
        <taxon>Dinophyceae</taxon>
        <taxon>Suessiales</taxon>
        <taxon>Symbiodiniaceae</taxon>
        <taxon>Effrenium</taxon>
    </lineage>
</organism>
<name>A0AA36IAK5_9DINO</name>
<evidence type="ECO:0000313" key="1">
    <source>
        <dbReference type="EMBL" id="CAJ1382714.1"/>
    </source>
</evidence>
<dbReference type="AlphaFoldDB" id="A0AA36IAK5"/>
<gene>
    <name evidence="1" type="ORF">EVOR1521_LOCUS10034</name>
</gene>
<sequence>MELTQLRTAGLRLLSPADQPEAEAAGIAAWQVLRLPSAEQGRRLGAVLAALYEGQAPAVAALAPTADVPPELFAWSSAMPGRCKTPEAFRDCVRILHEQGALIEHGELLAACQRRFPGLEEPSIQSNSALNAMAHWALHWNCAPALEYFLSQGCRPGMPFADACAESSLDSLRVLHRMGGMPSLDKEEGKFLVEEAFCFAHMNRAMESVLFLSEAGYDEDMFPDDGERNQPM</sequence>
<evidence type="ECO:0008006" key="3">
    <source>
        <dbReference type="Google" id="ProtNLM"/>
    </source>
</evidence>
<comment type="caution">
    <text evidence="1">The sequence shown here is derived from an EMBL/GenBank/DDBJ whole genome shotgun (WGS) entry which is preliminary data.</text>
</comment>